<feature type="transmembrane region" description="Helical" evidence="12">
    <location>
        <begin position="337"/>
        <end position="356"/>
    </location>
</feature>
<feature type="binding site" evidence="14">
    <location>
        <position position="191"/>
    </location>
    <ligand>
        <name>Mg(2+)</name>
        <dbReference type="ChEBI" id="CHEBI:18420"/>
    </ligand>
</feature>
<evidence type="ECO:0000313" key="17">
    <source>
        <dbReference type="Proteomes" id="UP000029925"/>
    </source>
</evidence>
<dbReference type="Pfam" id="PF00953">
    <property type="entry name" value="Glycos_transf_4"/>
    <property type="match status" value="1"/>
</dbReference>
<keyword evidence="6 12" id="KW-0133">Cell shape</keyword>
<organism evidence="15 18">
    <name type="scientific">Helicobacter typhlonius</name>
    <dbReference type="NCBI Taxonomy" id="76936"/>
    <lineage>
        <taxon>Bacteria</taxon>
        <taxon>Pseudomonadati</taxon>
        <taxon>Campylobacterota</taxon>
        <taxon>Epsilonproteobacteria</taxon>
        <taxon>Campylobacterales</taxon>
        <taxon>Helicobacteraceae</taxon>
        <taxon>Helicobacter</taxon>
    </lineage>
</organism>
<keyword evidence="12 14" id="KW-0479">Metal-binding</keyword>
<feature type="transmembrane region" description="Helical" evidence="12">
    <location>
        <begin position="198"/>
        <end position="218"/>
    </location>
</feature>
<keyword evidence="9 12" id="KW-0472">Membrane</keyword>
<dbReference type="PANTHER" id="PTHR22926">
    <property type="entry name" value="PHOSPHO-N-ACETYLMURAMOYL-PENTAPEPTIDE-TRANSFERASE"/>
    <property type="match status" value="1"/>
</dbReference>
<sequence length="359" mass="39822">MLYWLYQTFGINIFSYITFRAGVAFFCAFGFSIALMPYFIKWAKAKKANQPISTYVAAHEGKKNTPTMGGIVFVISMLCASLLCVNLFNPYVLLGLFCIISFSFIGARDDYMKISAKSNAGMSAKMKFFLLFVVSLIITALLLYIGHNTNLYIPFMKYPLFDMGDFTIANIPIIALAFWILVFLATSNAVNITDGLDGLATVPSICALFSLSIFVYVAGHAGFSGYLLWPKVVDSGELVILSVSLIGALFGFLWYNCHPAQVFMGDSGSLALGGFIAFMAIVSNNEILLLLIGIIFVIEALSVILQVGSYKYRQKRIFAMAPIHHHFEVRGWAENKIIVRFWIIAILANLIALLSLKIR</sequence>
<evidence type="ECO:0000256" key="10">
    <source>
        <dbReference type="ARBA" id="ARBA00023306"/>
    </source>
</evidence>
<dbReference type="UniPathway" id="UPA00219"/>
<keyword evidence="5 12" id="KW-0812">Transmembrane</keyword>
<dbReference type="EC" id="2.7.8.13" evidence="12 13"/>
<keyword evidence="11 12" id="KW-0961">Cell wall biogenesis/degradation</keyword>
<reference evidence="15" key="3">
    <citation type="submission" date="2015-11" db="EMBL/GenBank/DDBJ databases">
        <authorList>
            <person name="Zhang Y."/>
            <person name="Guo Z."/>
        </authorList>
    </citation>
    <scope>NUCLEOTIDE SEQUENCE</scope>
    <source>
        <strain evidence="15">1</strain>
    </source>
</reference>
<dbReference type="AlphaFoldDB" id="A0A099UDH4"/>
<evidence type="ECO:0000256" key="4">
    <source>
        <dbReference type="ARBA" id="ARBA00022679"/>
    </source>
</evidence>
<comment type="function">
    <text evidence="12">Catalyzes the initial step of the lipid cycle reactions in the biosynthesis of the cell wall peptidoglycan: transfers peptidoglycan precursor phospho-MurNAc-pentapeptide from UDP-MurNAc-pentapeptide onto the lipid carrier undecaprenyl phosphate, yielding undecaprenyl-pyrophosphoryl-MurNAc-pentapeptide, known as lipid I.</text>
</comment>
<comment type="pathway">
    <text evidence="12">Cell wall biogenesis; peptidoglycan biosynthesis.</text>
</comment>
<dbReference type="InterPro" id="IPR018480">
    <property type="entry name" value="PNAcMuramoyl-5peptid_Trfase_CS"/>
</dbReference>
<dbReference type="PROSITE" id="PS01347">
    <property type="entry name" value="MRAY_1"/>
    <property type="match status" value="1"/>
</dbReference>
<evidence type="ECO:0000313" key="16">
    <source>
        <dbReference type="EMBL" id="TLD78884.1"/>
    </source>
</evidence>
<dbReference type="PROSITE" id="PS01348">
    <property type="entry name" value="MRAY_2"/>
    <property type="match status" value="1"/>
</dbReference>
<comment type="catalytic activity">
    <reaction evidence="12">
        <text>UDP-N-acetyl-alpha-D-muramoyl-L-alanyl-gamma-D-glutamyl-meso-2,6-diaminopimeloyl-D-alanyl-D-alanine + di-trans,octa-cis-undecaprenyl phosphate = di-trans,octa-cis-undecaprenyl diphospho-N-acetyl-alpha-D-muramoyl-L-alanyl-D-glutamyl-meso-2,6-diaminopimeloyl-D-alanyl-D-alanine + UMP</text>
        <dbReference type="Rhea" id="RHEA:28386"/>
        <dbReference type="ChEBI" id="CHEBI:57865"/>
        <dbReference type="ChEBI" id="CHEBI:60392"/>
        <dbReference type="ChEBI" id="CHEBI:61386"/>
        <dbReference type="ChEBI" id="CHEBI:61387"/>
        <dbReference type="EC" id="2.7.8.13"/>
    </reaction>
</comment>
<gene>
    <name evidence="12" type="primary">mraY</name>
    <name evidence="15" type="ORF">BN2458_PEG2009</name>
    <name evidence="16" type="ORF">LS75_003800</name>
</gene>
<dbReference type="OrthoDB" id="9805475at2"/>
<dbReference type="PATRIC" id="fig|76936.10.peg.1957"/>
<dbReference type="NCBIfam" id="TIGR00445">
    <property type="entry name" value="mraY"/>
    <property type="match status" value="1"/>
</dbReference>
<dbReference type="GO" id="GO:0005886">
    <property type="term" value="C:plasma membrane"/>
    <property type="evidence" value="ECO:0007669"/>
    <property type="project" value="UniProtKB-SubCell"/>
</dbReference>
<dbReference type="EMBL" id="JRPF02000003">
    <property type="protein sequence ID" value="TLD78884.1"/>
    <property type="molecule type" value="Genomic_DNA"/>
</dbReference>
<feature type="transmembrane region" description="Helical" evidence="12">
    <location>
        <begin position="262"/>
        <end position="281"/>
    </location>
</feature>
<dbReference type="GO" id="GO:0008963">
    <property type="term" value="F:phospho-N-acetylmuramoyl-pentapeptide-transferase activity"/>
    <property type="evidence" value="ECO:0007669"/>
    <property type="project" value="UniProtKB-UniRule"/>
</dbReference>
<feature type="transmembrane region" description="Helical" evidence="12">
    <location>
        <begin position="238"/>
        <end position="255"/>
    </location>
</feature>
<evidence type="ECO:0000256" key="7">
    <source>
        <dbReference type="ARBA" id="ARBA00022984"/>
    </source>
</evidence>
<keyword evidence="12" id="KW-1003">Cell membrane</keyword>
<name>A0A099UDH4_9HELI</name>
<dbReference type="RefSeq" id="WP_034325374.1">
    <property type="nucleotide sequence ID" value="NZ_CAJTQN010000001.1"/>
</dbReference>
<dbReference type="InterPro" id="IPR003524">
    <property type="entry name" value="PNAcMuramoyl-5peptid_Trfase"/>
</dbReference>
<dbReference type="InterPro" id="IPR000715">
    <property type="entry name" value="Glycosyl_transferase_4"/>
</dbReference>
<dbReference type="GO" id="GO:0051301">
    <property type="term" value="P:cell division"/>
    <property type="evidence" value="ECO:0007669"/>
    <property type="project" value="UniProtKB-KW"/>
</dbReference>
<proteinExistence type="inferred from homology"/>
<dbReference type="Proteomes" id="UP000029925">
    <property type="component" value="Unassembled WGS sequence"/>
</dbReference>
<evidence type="ECO:0000256" key="3">
    <source>
        <dbReference type="ARBA" id="ARBA00022618"/>
    </source>
</evidence>
<evidence type="ECO:0000256" key="12">
    <source>
        <dbReference type="HAMAP-Rule" id="MF_00038"/>
    </source>
</evidence>
<evidence type="ECO:0000313" key="15">
    <source>
        <dbReference type="EMBL" id="CUU40892.1"/>
    </source>
</evidence>
<accession>A0A099UDH4</accession>
<dbReference type="GO" id="GO:0071555">
    <property type="term" value="P:cell wall organization"/>
    <property type="evidence" value="ECO:0007669"/>
    <property type="project" value="UniProtKB-KW"/>
</dbReference>
<keyword evidence="4 12" id="KW-0808">Transferase</keyword>
<evidence type="ECO:0000256" key="8">
    <source>
        <dbReference type="ARBA" id="ARBA00022989"/>
    </source>
</evidence>
<comment type="similarity">
    <text evidence="2 12">Belongs to the glycosyltransferase 4 family. MraY subfamily.</text>
</comment>
<reference evidence="16 17" key="1">
    <citation type="journal article" date="2014" name="Genome Announc.">
        <title>Draft genome sequences of eight enterohepatic helicobacter species isolated from both laboratory and wild rodents.</title>
        <authorList>
            <person name="Sheh A."/>
            <person name="Shen Z."/>
            <person name="Fox J.G."/>
        </authorList>
    </citation>
    <scope>NUCLEOTIDE SEQUENCE [LARGE SCALE GENOMIC DNA]</scope>
    <source>
        <strain evidence="16 17">MIT 98-6810</strain>
    </source>
</reference>
<evidence type="ECO:0000256" key="5">
    <source>
        <dbReference type="ARBA" id="ARBA00022692"/>
    </source>
</evidence>
<evidence type="ECO:0000256" key="6">
    <source>
        <dbReference type="ARBA" id="ARBA00022960"/>
    </source>
</evidence>
<dbReference type="Proteomes" id="UP000064525">
    <property type="component" value="Chromosome I"/>
</dbReference>
<evidence type="ECO:0000256" key="2">
    <source>
        <dbReference type="ARBA" id="ARBA00005583"/>
    </source>
</evidence>
<keyword evidence="3 12" id="KW-0132">Cell division</keyword>
<comment type="cofactor">
    <cofactor evidence="12 14">
        <name>Mg(2+)</name>
        <dbReference type="ChEBI" id="CHEBI:18420"/>
    </cofactor>
</comment>
<dbReference type="CDD" id="cd06852">
    <property type="entry name" value="GT_MraY"/>
    <property type="match status" value="1"/>
</dbReference>
<evidence type="ECO:0000256" key="9">
    <source>
        <dbReference type="ARBA" id="ARBA00023136"/>
    </source>
</evidence>
<feature type="transmembrane region" description="Helical" evidence="12">
    <location>
        <begin position="67"/>
        <end position="85"/>
    </location>
</feature>
<dbReference type="GeneID" id="78152118"/>
<keyword evidence="17" id="KW-1185">Reference proteome</keyword>
<dbReference type="KEGG" id="hty:BN2458_PEG2009"/>
<feature type="transmembrane region" description="Helical" evidence="12">
    <location>
        <begin position="287"/>
        <end position="307"/>
    </location>
</feature>
<dbReference type="HAMAP" id="MF_00038">
    <property type="entry name" value="MraY"/>
    <property type="match status" value="1"/>
</dbReference>
<dbReference type="EMBL" id="LN907858">
    <property type="protein sequence ID" value="CUU40892.1"/>
    <property type="molecule type" value="Genomic_DNA"/>
</dbReference>
<feature type="transmembrane region" description="Helical" evidence="12">
    <location>
        <begin position="13"/>
        <end position="40"/>
    </location>
</feature>
<reference evidence="18" key="2">
    <citation type="submission" date="2015-11" db="EMBL/GenBank/DDBJ databases">
        <authorList>
            <person name="Anvar S.Y."/>
        </authorList>
    </citation>
    <scope>NUCLEOTIDE SEQUENCE [LARGE SCALE GENOMIC DNA]</scope>
</reference>
<dbReference type="GO" id="GO:0008360">
    <property type="term" value="P:regulation of cell shape"/>
    <property type="evidence" value="ECO:0007669"/>
    <property type="project" value="UniProtKB-KW"/>
</dbReference>
<feature type="transmembrane region" description="Helical" evidence="12">
    <location>
        <begin position="128"/>
        <end position="146"/>
    </location>
</feature>
<evidence type="ECO:0000256" key="13">
    <source>
        <dbReference type="NCBIfam" id="TIGR00445"/>
    </source>
</evidence>
<evidence type="ECO:0000313" key="18">
    <source>
        <dbReference type="Proteomes" id="UP000064525"/>
    </source>
</evidence>
<evidence type="ECO:0000256" key="14">
    <source>
        <dbReference type="PIRSR" id="PIRSR600715-1"/>
    </source>
</evidence>
<feature type="transmembrane region" description="Helical" evidence="12">
    <location>
        <begin position="166"/>
        <end position="186"/>
    </location>
</feature>
<comment type="subcellular location">
    <subcellularLocation>
        <location evidence="12">Cell membrane</location>
        <topology evidence="12">Multi-pass membrane protein</topology>
    </subcellularLocation>
    <subcellularLocation>
        <location evidence="1">Membrane</location>
        <topology evidence="1">Multi-pass membrane protein</topology>
    </subcellularLocation>
</comment>
<dbReference type="GO" id="GO:0009252">
    <property type="term" value="P:peptidoglycan biosynthetic process"/>
    <property type="evidence" value="ECO:0007669"/>
    <property type="project" value="UniProtKB-UniRule"/>
</dbReference>
<keyword evidence="12 14" id="KW-0460">Magnesium</keyword>
<feature type="binding site" evidence="14">
    <location>
        <position position="266"/>
    </location>
    <ligand>
        <name>Mg(2+)</name>
        <dbReference type="ChEBI" id="CHEBI:18420"/>
    </ligand>
</feature>
<evidence type="ECO:0000256" key="1">
    <source>
        <dbReference type="ARBA" id="ARBA00004141"/>
    </source>
</evidence>
<dbReference type="PANTHER" id="PTHR22926:SF5">
    <property type="entry name" value="PHOSPHO-N-ACETYLMURAMOYL-PENTAPEPTIDE-TRANSFERASE HOMOLOG"/>
    <property type="match status" value="1"/>
</dbReference>
<dbReference type="GO" id="GO:0046872">
    <property type="term" value="F:metal ion binding"/>
    <property type="evidence" value="ECO:0007669"/>
    <property type="project" value="UniProtKB-KW"/>
</dbReference>
<dbReference type="Pfam" id="PF10555">
    <property type="entry name" value="MraY_sig1"/>
    <property type="match status" value="1"/>
</dbReference>
<keyword evidence="10 12" id="KW-0131">Cell cycle</keyword>
<evidence type="ECO:0000256" key="11">
    <source>
        <dbReference type="ARBA" id="ARBA00023316"/>
    </source>
</evidence>
<keyword evidence="7 12" id="KW-0573">Peptidoglycan synthesis</keyword>
<dbReference type="STRING" id="76936.BN2458_PEG2009"/>
<keyword evidence="8 12" id="KW-1133">Transmembrane helix</keyword>
<protein>
    <recommendedName>
        <fullName evidence="12 13">Phospho-N-acetylmuramoyl-pentapeptide-transferase</fullName>
        <ecNumber evidence="12 13">2.7.8.13</ecNumber>
    </recommendedName>
    <alternativeName>
        <fullName evidence="12">UDP-MurNAc-pentapeptide phosphotransferase</fullName>
    </alternativeName>
</protein>